<feature type="transmembrane region" description="Helical" evidence="5">
    <location>
        <begin position="352"/>
        <end position="373"/>
    </location>
</feature>
<dbReference type="Proteomes" id="UP000641588">
    <property type="component" value="Unassembled WGS sequence"/>
</dbReference>
<dbReference type="Pfam" id="PF04932">
    <property type="entry name" value="Wzy_C"/>
    <property type="match status" value="1"/>
</dbReference>
<dbReference type="PANTHER" id="PTHR37422">
    <property type="entry name" value="TEICHURONIC ACID BIOSYNTHESIS PROTEIN TUAE"/>
    <property type="match status" value="1"/>
</dbReference>
<comment type="caution">
    <text evidence="7">The sequence shown here is derived from an EMBL/GenBank/DDBJ whole genome shotgun (WGS) entry which is preliminary data.</text>
</comment>
<reference evidence="7" key="1">
    <citation type="submission" date="2019-10" db="EMBL/GenBank/DDBJ databases">
        <title>Description of Paenibacillus glebae sp. nov.</title>
        <authorList>
            <person name="Carlier A."/>
            <person name="Qi S."/>
        </authorList>
    </citation>
    <scope>NUCLEOTIDE SEQUENCE</scope>
    <source>
        <strain evidence="7">LMG 31456</strain>
    </source>
</reference>
<feature type="transmembrane region" description="Helical" evidence="5">
    <location>
        <begin position="206"/>
        <end position="225"/>
    </location>
</feature>
<dbReference type="GO" id="GO:0016874">
    <property type="term" value="F:ligase activity"/>
    <property type="evidence" value="ECO:0007669"/>
    <property type="project" value="UniProtKB-KW"/>
</dbReference>
<feature type="transmembrane region" description="Helical" evidence="5">
    <location>
        <begin position="255"/>
        <end position="270"/>
    </location>
</feature>
<keyword evidence="8" id="KW-1185">Reference proteome</keyword>
<evidence type="ECO:0000256" key="2">
    <source>
        <dbReference type="ARBA" id="ARBA00022692"/>
    </source>
</evidence>
<feature type="transmembrane region" description="Helical" evidence="5">
    <location>
        <begin position="62"/>
        <end position="80"/>
    </location>
</feature>
<feature type="transmembrane region" description="Helical" evidence="5">
    <location>
        <begin position="24"/>
        <end position="42"/>
    </location>
</feature>
<protein>
    <submittedName>
        <fullName evidence="7">O-antigen ligase domain-containing protein</fullName>
    </submittedName>
</protein>
<evidence type="ECO:0000256" key="1">
    <source>
        <dbReference type="ARBA" id="ARBA00004141"/>
    </source>
</evidence>
<feature type="transmembrane region" description="Helical" evidence="5">
    <location>
        <begin position="548"/>
        <end position="565"/>
    </location>
</feature>
<evidence type="ECO:0000256" key="4">
    <source>
        <dbReference type="ARBA" id="ARBA00023136"/>
    </source>
</evidence>
<dbReference type="GO" id="GO:0016020">
    <property type="term" value="C:membrane"/>
    <property type="evidence" value="ECO:0007669"/>
    <property type="project" value="UniProtKB-SubCell"/>
</dbReference>
<evidence type="ECO:0000313" key="8">
    <source>
        <dbReference type="Proteomes" id="UP000641588"/>
    </source>
</evidence>
<dbReference type="EMBL" id="WHOD01000027">
    <property type="protein sequence ID" value="NOU92953.1"/>
    <property type="molecule type" value="Genomic_DNA"/>
</dbReference>
<organism evidence="7 8">
    <name type="scientific">Paenibacillus foliorum</name>
    <dbReference type="NCBI Taxonomy" id="2654974"/>
    <lineage>
        <taxon>Bacteria</taxon>
        <taxon>Bacillati</taxon>
        <taxon>Bacillota</taxon>
        <taxon>Bacilli</taxon>
        <taxon>Bacillales</taxon>
        <taxon>Paenibacillaceae</taxon>
        <taxon>Paenibacillus</taxon>
    </lineage>
</organism>
<feature type="transmembrane region" description="Helical" evidence="5">
    <location>
        <begin position="277"/>
        <end position="293"/>
    </location>
</feature>
<dbReference type="AlphaFoldDB" id="A0A972GME7"/>
<keyword evidence="4 5" id="KW-0472">Membrane</keyword>
<feature type="transmembrane region" description="Helical" evidence="5">
    <location>
        <begin position="510"/>
        <end position="528"/>
    </location>
</feature>
<keyword evidence="7" id="KW-0436">Ligase</keyword>
<dbReference type="PANTHER" id="PTHR37422:SF13">
    <property type="entry name" value="LIPOPOLYSACCHARIDE BIOSYNTHESIS PROTEIN PA4999-RELATED"/>
    <property type="match status" value="1"/>
</dbReference>
<evidence type="ECO:0000256" key="3">
    <source>
        <dbReference type="ARBA" id="ARBA00022989"/>
    </source>
</evidence>
<feature type="transmembrane region" description="Helical" evidence="5">
    <location>
        <begin position="487"/>
        <end position="504"/>
    </location>
</feature>
<gene>
    <name evidence="7" type="ORF">GC093_06850</name>
</gene>
<comment type="subcellular location">
    <subcellularLocation>
        <location evidence="1">Membrane</location>
        <topology evidence="1">Multi-pass membrane protein</topology>
    </subcellularLocation>
</comment>
<feature type="transmembrane region" description="Helical" evidence="5">
    <location>
        <begin position="115"/>
        <end position="133"/>
    </location>
</feature>
<accession>A0A972GME7</accession>
<dbReference type="InterPro" id="IPR007016">
    <property type="entry name" value="O-antigen_ligase-rel_domated"/>
</dbReference>
<feature type="transmembrane region" description="Helical" evidence="5">
    <location>
        <begin position="313"/>
        <end position="332"/>
    </location>
</feature>
<feature type="transmembrane region" description="Helical" evidence="5">
    <location>
        <begin position="145"/>
        <end position="165"/>
    </location>
</feature>
<evidence type="ECO:0000259" key="6">
    <source>
        <dbReference type="Pfam" id="PF04932"/>
    </source>
</evidence>
<dbReference type="InterPro" id="IPR051533">
    <property type="entry name" value="WaaL-like"/>
</dbReference>
<keyword evidence="3 5" id="KW-1133">Transmembrane helix</keyword>
<sequence length="824" mass="93944">MSEKYAYGKKTLKQEQPDKEKTSLLFWLLMGFTALFLCWAPFQKALFNGNTADFERPIYSSLVWGFIVLVVASIYLFYNWRLRDHRDILSLVIWLLPLSYLISKVSEASHYFATNMLYIQMIYAIFFILGIYLCRGQIGNKVLTYSLMGSGYLIVWFGVLNWVGFKQFAAKMIQWFVELPGDGLQYQDAVMSAENQLRLTSTFQYANSYAAFLIALLLGAVYLILSSKKPQAILVNAFMLVPIIISFFLTISRGGLVVLPVVILLVLPFMKLTKQIFYFIYLGIAFVISLLILDKVTVIGEQAFKQDLSSASVGLWTFIGASAICAAIIWVLHRYVFHAVQKVLDAKIKIKFANILLPAAALIIGSLGMLLLFGNTGATNLLPDYMKNRIENINFNQHSVLERGTFYKDAVKLIADYPVVGAGGGAWAALYEKYQNNPYVSRQAHNFFMQYLVETGTVGIIILIGFLIYIFSLYIRHQLKAQESSPDRHVFYIIAVSLLVHSIIDFDLSYVFLGIVVFLSLGAMVSHVTISPNLRFIKDEKAPYINKIYPSVLLILSVIMFFISAQNLSANSLFRTATAAASSNKAINEIFTPLDKALSIRNNHPDYTLFKTSLLLQAFQQTKDEKYYTELMGLLNQLKTNEPHNRYRIEQETQAYLIKDQLAQAQELTNAEIANFPWDISLYERSIDLDMSLAEKARLQKDDALKTKYWNHAFAVHDKVLSKMKELESLPKEQVQGRAFNVTKNMSLRLGQMEYIRGNYDSAISYFKMYVSDQFDDTTNKEIARWYLTALQKQNKNDQALFDKLVAKDPKEREEISRLANAAF</sequence>
<keyword evidence="2 5" id="KW-0812">Transmembrane</keyword>
<evidence type="ECO:0000256" key="5">
    <source>
        <dbReference type="SAM" id="Phobius"/>
    </source>
</evidence>
<proteinExistence type="predicted"/>
<feature type="domain" description="O-antigen ligase-related" evidence="6">
    <location>
        <begin position="323"/>
        <end position="464"/>
    </location>
</feature>
<dbReference type="RefSeq" id="WP_171651153.1">
    <property type="nucleotide sequence ID" value="NZ_WHOD01000027.1"/>
</dbReference>
<feature type="transmembrane region" description="Helical" evidence="5">
    <location>
        <begin position="456"/>
        <end position="475"/>
    </location>
</feature>
<name>A0A972GME7_9BACL</name>
<evidence type="ECO:0000313" key="7">
    <source>
        <dbReference type="EMBL" id="NOU92953.1"/>
    </source>
</evidence>